<evidence type="ECO:0000313" key="4">
    <source>
        <dbReference type="Proteomes" id="UP000095606"/>
    </source>
</evidence>
<dbReference type="Proteomes" id="UP001060104">
    <property type="component" value="Chromosome"/>
</dbReference>
<dbReference type="GeneID" id="69587329"/>
<keyword evidence="5" id="KW-1185">Reference proteome</keyword>
<reference evidence="2 4" key="1">
    <citation type="submission" date="2015-09" db="EMBL/GenBank/DDBJ databases">
        <authorList>
            <consortium name="Pathogen Informatics"/>
        </authorList>
    </citation>
    <scope>NUCLEOTIDE SEQUENCE [LARGE SCALE GENOMIC DNA]</scope>
    <source>
        <strain evidence="2 4">2789STDY5834846</strain>
    </source>
</reference>
<gene>
    <name evidence="2" type="ORF">ERS852461_03559</name>
    <name evidence="3" type="ORF">NXY30_00850</name>
</gene>
<evidence type="ECO:0000256" key="1">
    <source>
        <dbReference type="SAM" id="Coils"/>
    </source>
</evidence>
<evidence type="ECO:0000313" key="3">
    <source>
        <dbReference type="EMBL" id="UVQ75029.1"/>
    </source>
</evidence>
<organism evidence="2 4">
    <name type="scientific">Bacteroides faecis</name>
    <dbReference type="NCBI Taxonomy" id="674529"/>
    <lineage>
        <taxon>Bacteria</taxon>
        <taxon>Pseudomonadati</taxon>
        <taxon>Bacteroidota</taxon>
        <taxon>Bacteroidia</taxon>
        <taxon>Bacteroidales</taxon>
        <taxon>Bacteroidaceae</taxon>
        <taxon>Bacteroides</taxon>
    </lineage>
</organism>
<feature type="coiled-coil region" evidence="1">
    <location>
        <begin position="51"/>
        <end position="79"/>
    </location>
</feature>
<evidence type="ECO:0000313" key="5">
    <source>
        <dbReference type="Proteomes" id="UP001060104"/>
    </source>
</evidence>
<protein>
    <submittedName>
        <fullName evidence="2">Uncharacterized protein</fullName>
    </submittedName>
</protein>
<keyword evidence="1" id="KW-0175">Coiled coil</keyword>
<dbReference type="RefSeq" id="WP_055256286.1">
    <property type="nucleotide sequence ID" value="NZ_CABMFH010000016.1"/>
</dbReference>
<dbReference type="Proteomes" id="UP000095606">
    <property type="component" value="Unassembled WGS sequence"/>
</dbReference>
<accession>A0A174RUD2</accession>
<reference evidence="3" key="2">
    <citation type="submission" date="2022-08" db="EMBL/GenBank/DDBJ databases">
        <title>Genome Sequencing of Bacteroides fragilis Group Isolates with Nanopore Technology.</title>
        <authorList>
            <person name="Tisza M.J."/>
            <person name="Smith D."/>
            <person name="Dekker J.P."/>
        </authorList>
    </citation>
    <scope>NUCLEOTIDE SEQUENCE</scope>
    <source>
        <strain evidence="3">BFG-527</strain>
    </source>
</reference>
<proteinExistence type="predicted"/>
<name>A0A174RUD2_9BACE</name>
<accession>A0A3E5G8D7</accession>
<dbReference type="AlphaFoldDB" id="A0A174RUD2"/>
<evidence type="ECO:0000313" key="2">
    <source>
        <dbReference type="EMBL" id="CUP85889.1"/>
    </source>
</evidence>
<sequence length="154" mass="17664">MRTTKDKAISPQQMKALHATFHRIGMDDDARHDCISSFTDGRTQSSKELSFDEARRLLASLNEDQAEKAREEAKKLVKAIFCLSFQISFLNKGYTNDTQEEFQMNIAKLNVFARSKSASRKNVSEMYPSELKAFKKQLEAIAYNENNKSKNKRS</sequence>
<dbReference type="EMBL" id="CZAE01000019">
    <property type="protein sequence ID" value="CUP85889.1"/>
    <property type="molecule type" value="Genomic_DNA"/>
</dbReference>
<dbReference type="EMBL" id="CP103141">
    <property type="protein sequence ID" value="UVQ75029.1"/>
    <property type="molecule type" value="Genomic_DNA"/>
</dbReference>